<keyword evidence="1" id="KW-0472">Membrane</keyword>
<dbReference type="PANTHER" id="PTHR19300:SF57">
    <property type="entry name" value="BETA-1,4-N-ACETYLGALACTOSAMINYLTRANSFERASE"/>
    <property type="match status" value="1"/>
</dbReference>
<proteinExistence type="inferred from homology"/>
<dbReference type="InterPro" id="IPR003859">
    <property type="entry name" value="Galactosyl_T"/>
</dbReference>
<keyword evidence="1" id="KW-0325">Glycoprotein</keyword>
<dbReference type="InterPro" id="IPR027995">
    <property type="entry name" value="Galactosyl_T_N"/>
</dbReference>
<dbReference type="PANTHER" id="PTHR19300">
    <property type="entry name" value="BETA-1,4-GALACTOSYLTRANSFERASE"/>
    <property type="match status" value="1"/>
</dbReference>
<comment type="similarity">
    <text evidence="1">Belongs to the glycosyltransferase 7 family.</text>
</comment>
<comment type="pathway">
    <text evidence="1">Protein modification; protein glycosylation.</text>
</comment>
<dbReference type="GO" id="GO:0005975">
    <property type="term" value="P:carbohydrate metabolic process"/>
    <property type="evidence" value="ECO:0007669"/>
    <property type="project" value="InterPro"/>
</dbReference>
<feature type="domain" description="Galactosyltransferase N-terminal" evidence="3">
    <location>
        <begin position="232"/>
        <end position="299"/>
    </location>
</feature>
<keyword evidence="1" id="KW-0735">Signal-anchor</keyword>
<dbReference type="GO" id="GO:0005794">
    <property type="term" value="C:Golgi apparatus"/>
    <property type="evidence" value="ECO:0007669"/>
    <property type="project" value="TreeGrafter"/>
</dbReference>
<keyword evidence="1" id="KW-0812">Transmembrane</keyword>
<dbReference type="Proteomes" id="UP001208570">
    <property type="component" value="Unassembled WGS sequence"/>
</dbReference>
<comment type="caution">
    <text evidence="4">The sequence shown here is derived from an EMBL/GenBank/DDBJ whole genome shotgun (WGS) entry which is preliminary data.</text>
</comment>
<evidence type="ECO:0000313" key="5">
    <source>
        <dbReference type="Proteomes" id="UP001208570"/>
    </source>
</evidence>
<feature type="transmembrane region" description="Helical" evidence="1">
    <location>
        <begin position="93"/>
        <end position="115"/>
    </location>
</feature>
<evidence type="ECO:0000313" key="4">
    <source>
        <dbReference type="EMBL" id="KAK2153164.1"/>
    </source>
</evidence>
<evidence type="ECO:0000259" key="3">
    <source>
        <dbReference type="Pfam" id="PF13733"/>
    </source>
</evidence>
<keyword evidence="1" id="KW-0328">Glycosyltransferase</keyword>
<comment type="function">
    <text evidence="1">Catalyses the transfer of galactose onto proteins or lipids.</text>
</comment>
<keyword evidence="1" id="KW-1133">Transmembrane helix</keyword>
<protein>
    <recommendedName>
        <fullName evidence="1">Beta-1,4-galactosyltransferase</fullName>
        <ecNumber evidence="1">2.4.1.-</ecNumber>
    </recommendedName>
</protein>
<dbReference type="GO" id="GO:0008378">
    <property type="term" value="F:galactosyltransferase activity"/>
    <property type="evidence" value="ECO:0007669"/>
    <property type="project" value="TreeGrafter"/>
</dbReference>
<evidence type="ECO:0000256" key="2">
    <source>
        <dbReference type="SAM" id="MobiDB-lite"/>
    </source>
</evidence>
<feature type="region of interest" description="Disordered" evidence="2">
    <location>
        <begin position="124"/>
        <end position="203"/>
    </location>
</feature>
<keyword evidence="1" id="KW-0808">Transferase</keyword>
<accession>A0AAD9JHN1</accession>
<dbReference type="Pfam" id="PF13733">
    <property type="entry name" value="Glyco_transf_7N"/>
    <property type="match status" value="1"/>
</dbReference>
<sequence>MALSVGYDMKSVRLIEDAILTIFDKLGNAKPKRISSLINKLKGKRATIRYLGLINRYQSTDTSDDVEVVFYLNNVQQCERIISDMVPSARVMAVIRGAVFYLAIITLTYLLVISFSRKESWEASKVVSPSKRSTNGADLSSAKREFQKRDVPPETKDNTTEREAEVDDHLKRGDKPEGSQQLSRSEEDRSETEPVQNQPPLNMARMEKIELGELGRIEGLPPKHFEQEDSDGIVLVNMTEPSSLTAISAVRNSQPPLEAGGRWTPSNCYSRCSLAVVMTYRERERNLKLLLQHLHPFLTASMYCLSDVRRGTVDRIIFRSLNNVSGLDYLE</sequence>
<keyword evidence="5" id="KW-1185">Reference proteome</keyword>
<feature type="compositionally biased region" description="Basic and acidic residues" evidence="2">
    <location>
        <begin position="141"/>
        <end position="177"/>
    </location>
</feature>
<dbReference type="Gene3D" id="3.90.550.10">
    <property type="entry name" value="Spore Coat Polysaccharide Biosynthesis Protein SpsA, Chain A"/>
    <property type="match status" value="1"/>
</dbReference>
<dbReference type="InterPro" id="IPR029044">
    <property type="entry name" value="Nucleotide-diphossugar_trans"/>
</dbReference>
<dbReference type="AlphaFoldDB" id="A0AAD9JHN1"/>
<reference evidence="4" key="1">
    <citation type="journal article" date="2023" name="Mol. Biol. Evol.">
        <title>Third-Generation Sequencing Reveals the Adaptive Role of the Epigenome in Three Deep-Sea Polychaetes.</title>
        <authorList>
            <person name="Perez M."/>
            <person name="Aroh O."/>
            <person name="Sun Y."/>
            <person name="Lan Y."/>
            <person name="Juniper S.K."/>
            <person name="Young C.R."/>
            <person name="Angers B."/>
            <person name="Qian P.Y."/>
        </authorList>
    </citation>
    <scope>NUCLEOTIDE SEQUENCE</scope>
    <source>
        <strain evidence="4">P08H-3</strain>
    </source>
</reference>
<gene>
    <name evidence="4" type="ORF">LSH36_305g03073</name>
</gene>
<name>A0AAD9JHN1_9ANNE</name>
<dbReference type="EMBL" id="JAODUP010000305">
    <property type="protein sequence ID" value="KAK2153164.1"/>
    <property type="molecule type" value="Genomic_DNA"/>
</dbReference>
<evidence type="ECO:0000256" key="1">
    <source>
        <dbReference type="RuleBase" id="RU368121"/>
    </source>
</evidence>
<organism evidence="4 5">
    <name type="scientific">Paralvinella palmiformis</name>
    <dbReference type="NCBI Taxonomy" id="53620"/>
    <lineage>
        <taxon>Eukaryota</taxon>
        <taxon>Metazoa</taxon>
        <taxon>Spiralia</taxon>
        <taxon>Lophotrochozoa</taxon>
        <taxon>Annelida</taxon>
        <taxon>Polychaeta</taxon>
        <taxon>Sedentaria</taxon>
        <taxon>Canalipalpata</taxon>
        <taxon>Terebellida</taxon>
        <taxon>Terebelliformia</taxon>
        <taxon>Alvinellidae</taxon>
        <taxon>Paralvinella</taxon>
    </lineage>
</organism>
<dbReference type="EC" id="2.4.1.-" evidence="1"/>